<evidence type="ECO:0000313" key="2">
    <source>
        <dbReference type="EMBL" id="CAG6704952.1"/>
    </source>
</evidence>
<sequence>MEAATPPRRAPVRRRSSAGFYGKTLHGQTREMVNNVRLFFEAHANDYPGNPIDNTVAAAKVGRTLVYRIKKENSNEGSCILSTPSKKKNLYNCSSSYNNYEQALSYATMIHLEI</sequence>
<evidence type="ECO:0000256" key="1">
    <source>
        <dbReference type="SAM" id="MobiDB-lite"/>
    </source>
</evidence>
<dbReference type="EMBL" id="HBUF01342094">
    <property type="protein sequence ID" value="CAG6704952.1"/>
    <property type="molecule type" value="Transcribed_RNA"/>
</dbReference>
<name>A0A8D8ULX1_9HEMI</name>
<proteinExistence type="predicted"/>
<organism evidence="2">
    <name type="scientific">Cacopsylla melanoneura</name>
    <dbReference type="NCBI Taxonomy" id="428564"/>
    <lineage>
        <taxon>Eukaryota</taxon>
        <taxon>Metazoa</taxon>
        <taxon>Ecdysozoa</taxon>
        <taxon>Arthropoda</taxon>
        <taxon>Hexapoda</taxon>
        <taxon>Insecta</taxon>
        <taxon>Pterygota</taxon>
        <taxon>Neoptera</taxon>
        <taxon>Paraneoptera</taxon>
        <taxon>Hemiptera</taxon>
        <taxon>Sternorrhyncha</taxon>
        <taxon>Psylloidea</taxon>
        <taxon>Psyllidae</taxon>
        <taxon>Psyllinae</taxon>
        <taxon>Cacopsylla</taxon>
    </lineage>
</organism>
<dbReference type="EMBL" id="HBUF01159820">
    <property type="protein sequence ID" value="CAG6649774.1"/>
    <property type="molecule type" value="Transcribed_RNA"/>
</dbReference>
<reference evidence="2" key="1">
    <citation type="submission" date="2021-05" db="EMBL/GenBank/DDBJ databases">
        <authorList>
            <person name="Alioto T."/>
            <person name="Alioto T."/>
            <person name="Gomez Garrido J."/>
        </authorList>
    </citation>
    <scope>NUCLEOTIDE SEQUENCE</scope>
</reference>
<dbReference type="AlphaFoldDB" id="A0A8D8ULX1"/>
<protein>
    <submittedName>
        <fullName evidence="2">Uncharacterized protein</fullName>
    </submittedName>
</protein>
<accession>A0A8D8ULX1</accession>
<feature type="region of interest" description="Disordered" evidence="1">
    <location>
        <begin position="1"/>
        <end position="23"/>
    </location>
</feature>